<keyword evidence="2 3" id="KW-0378">Hydrolase</keyword>
<dbReference type="RefSeq" id="WP_197115088.1">
    <property type="nucleotide sequence ID" value="NZ_JACBXQ010000002.1"/>
</dbReference>
<evidence type="ECO:0000259" key="4">
    <source>
        <dbReference type="PROSITE" id="PS51462"/>
    </source>
</evidence>
<protein>
    <submittedName>
        <fullName evidence="5">8-oxo-dGTP diphosphatase</fullName>
    </submittedName>
</protein>
<comment type="similarity">
    <text evidence="1 3">Belongs to the Nudix hydrolase family.</text>
</comment>
<dbReference type="CDD" id="cd18875">
    <property type="entry name" value="NUDIX_Hydrolase"/>
    <property type="match status" value="1"/>
</dbReference>
<dbReference type="InterPro" id="IPR000086">
    <property type="entry name" value="NUDIX_hydrolase_dom"/>
</dbReference>
<dbReference type="PROSITE" id="PS00893">
    <property type="entry name" value="NUDIX_BOX"/>
    <property type="match status" value="1"/>
</dbReference>
<dbReference type="PANTHER" id="PTHR43736:SF1">
    <property type="entry name" value="DIHYDRONEOPTERIN TRIPHOSPHATE DIPHOSPHATASE"/>
    <property type="match status" value="1"/>
</dbReference>
<reference evidence="5 6" key="1">
    <citation type="submission" date="2020-07" db="EMBL/GenBank/DDBJ databases">
        <title>Facklamia lactis sp. nov., isolated from raw milk.</title>
        <authorList>
            <person name="Doll E.V."/>
            <person name="Huptas C."/>
            <person name="Staib L."/>
            <person name="Wenning M."/>
            <person name="Scherer S."/>
        </authorList>
    </citation>
    <scope>NUCLEOTIDE SEQUENCE [LARGE SCALE GENOMIC DNA]</scope>
    <source>
        <strain evidence="5 6">DSM 111018</strain>
    </source>
</reference>
<keyword evidence="6" id="KW-1185">Reference proteome</keyword>
<dbReference type="InterPro" id="IPR020476">
    <property type="entry name" value="Nudix_hydrolase"/>
</dbReference>
<name>A0ABS0LRU6_9LACT</name>
<organism evidence="5 6">
    <name type="scientific">Facklamia lactis</name>
    <dbReference type="NCBI Taxonomy" id="2749967"/>
    <lineage>
        <taxon>Bacteria</taxon>
        <taxon>Bacillati</taxon>
        <taxon>Bacillota</taxon>
        <taxon>Bacilli</taxon>
        <taxon>Lactobacillales</taxon>
        <taxon>Aerococcaceae</taxon>
        <taxon>Facklamia</taxon>
    </lineage>
</organism>
<dbReference type="PRINTS" id="PR00502">
    <property type="entry name" value="NUDIXFAMILY"/>
</dbReference>
<dbReference type="PROSITE" id="PS51462">
    <property type="entry name" value="NUDIX"/>
    <property type="match status" value="1"/>
</dbReference>
<dbReference type="InterPro" id="IPR020084">
    <property type="entry name" value="NUDIX_hydrolase_CS"/>
</dbReference>
<feature type="domain" description="Nudix hydrolase" evidence="4">
    <location>
        <begin position="3"/>
        <end position="125"/>
    </location>
</feature>
<dbReference type="EMBL" id="JACBXQ010000002">
    <property type="protein sequence ID" value="MBG9986175.1"/>
    <property type="molecule type" value="Genomic_DNA"/>
</dbReference>
<dbReference type="Gene3D" id="3.90.79.10">
    <property type="entry name" value="Nucleoside Triphosphate Pyrophosphohydrolase"/>
    <property type="match status" value="1"/>
</dbReference>
<evidence type="ECO:0000256" key="1">
    <source>
        <dbReference type="ARBA" id="ARBA00005582"/>
    </source>
</evidence>
<comment type="caution">
    <text evidence="5">The sequence shown here is derived from an EMBL/GenBank/DDBJ whole genome shotgun (WGS) entry which is preliminary data.</text>
</comment>
<evidence type="ECO:0000256" key="2">
    <source>
        <dbReference type="ARBA" id="ARBA00022801"/>
    </source>
</evidence>
<dbReference type="PANTHER" id="PTHR43736">
    <property type="entry name" value="ADP-RIBOSE PYROPHOSPHATASE"/>
    <property type="match status" value="1"/>
</dbReference>
<proteinExistence type="inferred from homology"/>
<sequence length="146" mass="17271">MEKVEFTNMCMIHNEDKVLVIDRKKEDWPGITFPGGHVELAESFTEAVIREVEEETGLTIYSPQLCGVKDWYENQTRFVVLLYQTNHFEGELVSSEEGEVWWEPIDNLVNLKLSLDMEDMVRVFMEDNLSEFYYRQDGDSWVYDLK</sequence>
<evidence type="ECO:0000313" key="6">
    <source>
        <dbReference type="Proteomes" id="UP000721415"/>
    </source>
</evidence>
<dbReference type="SUPFAM" id="SSF55811">
    <property type="entry name" value="Nudix"/>
    <property type="match status" value="1"/>
</dbReference>
<gene>
    <name evidence="5" type="ORF">HZY91_04615</name>
</gene>
<evidence type="ECO:0000256" key="3">
    <source>
        <dbReference type="RuleBase" id="RU003476"/>
    </source>
</evidence>
<accession>A0ABS0LRU6</accession>
<evidence type="ECO:0000313" key="5">
    <source>
        <dbReference type="EMBL" id="MBG9986175.1"/>
    </source>
</evidence>
<dbReference type="Proteomes" id="UP000721415">
    <property type="component" value="Unassembled WGS sequence"/>
</dbReference>
<dbReference type="InterPro" id="IPR015797">
    <property type="entry name" value="NUDIX_hydrolase-like_dom_sf"/>
</dbReference>
<dbReference type="Pfam" id="PF00293">
    <property type="entry name" value="NUDIX"/>
    <property type="match status" value="1"/>
</dbReference>